<proteinExistence type="predicted"/>
<accession>A0A6J5Z7H4</accession>
<feature type="transmembrane region" description="Helical" evidence="1">
    <location>
        <begin position="143"/>
        <end position="160"/>
    </location>
</feature>
<dbReference type="AlphaFoldDB" id="A0A6J5Z7H4"/>
<keyword evidence="1" id="KW-1133">Transmembrane helix</keyword>
<sequence>MMTRRACSAIAALAFAFACIGVSTAQAGNSRGPHNCQAEIRSSVDALNTSTNSRRPPKPTLIPTFGASEQIPGGYSVQISNYDSNFRWYAKDCLRGRVSISETGLIEVTGLKADQVSSVTVKTTRRGYAAGIATSEQITAAPTVYSVMLAIAILGLWLLWHTKRQRLVTK</sequence>
<dbReference type="PROSITE" id="PS51257">
    <property type="entry name" value="PROKAR_LIPOPROTEIN"/>
    <property type="match status" value="1"/>
</dbReference>
<protein>
    <submittedName>
        <fullName evidence="2">Unannotated protein</fullName>
    </submittedName>
</protein>
<gene>
    <name evidence="2" type="ORF">UFOPK3770_00756</name>
</gene>
<dbReference type="EMBL" id="CAESAJ010000072">
    <property type="protein sequence ID" value="CAB4338484.1"/>
    <property type="molecule type" value="Genomic_DNA"/>
</dbReference>
<evidence type="ECO:0000256" key="1">
    <source>
        <dbReference type="SAM" id="Phobius"/>
    </source>
</evidence>
<keyword evidence="1" id="KW-0812">Transmembrane</keyword>
<name>A0A6J5Z7H4_9ZZZZ</name>
<reference evidence="2" key="1">
    <citation type="submission" date="2020-05" db="EMBL/GenBank/DDBJ databases">
        <authorList>
            <person name="Chiriac C."/>
            <person name="Salcher M."/>
            <person name="Ghai R."/>
            <person name="Kavagutti S V."/>
        </authorList>
    </citation>
    <scope>NUCLEOTIDE SEQUENCE</scope>
</reference>
<keyword evidence="1" id="KW-0472">Membrane</keyword>
<evidence type="ECO:0000313" key="2">
    <source>
        <dbReference type="EMBL" id="CAB4338484.1"/>
    </source>
</evidence>
<organism evidence="2">
    <name type="scientific">freshwater metagenome</name>
    <dbReference type="NCBI Taxonomy" id="449393"/>
    <lineage>
        <taxon>unclassified sequences</taxon>
        <taxon>metagenomes</taxon>
        <taxon>ecological metagenomes</taxon>
    </lineage>
</organism>